<feature type="signal peptide" evidence="5">
    <location>
        <begin position="1"/>
        <end position="22"/>
    </location>
</feature>
<sequence precursor="true">MKNIKNFVAVIALSTLSFGSFAADYVNSQKAAQLEPVGVITANGATSLSSLKAQLAEKADAAGAKAFTITSTTGNNLMHGSAVIYK</sequence>
<dbReference type="Proteomes" id="UP000001971">
    <property type="component" value="Chromosome"/>
</dbReference>
<evidence type="ECO:0000256" key="2">
    <source>
        <dbReference type="ARBA" id="ARBA00022729"/>
    </source>
</evidence>
<dbReference type="PANTHER" id="PTHR34156">
    <property type="entry name" value="OUTER MEMBRANE PROTEIN-RELATED-RELATED"/>
    <property type="match status" value="1"/>
</dbReference>
<evidence type="ECO:0000313" key="7">
    <source>
        <dbReference type="EMBL" id="ABG13978.1"/>
    </source>
</evidence>
<evidence type="ECO:0000256" key="5">
    <source>
        <dbReference type="SAM" id="SignalP"/>
    </source>
</evidence>
<feature type="domain" description="YdgH/BhsA/McbA-like" evidence="6">
    <location>
        <begin position="34"/>
        <end position="86"/>
    </location>
</feature>
<evidence type="ECO:0000313" key="8">
    <source>
        <dbReference type="Proteomes" id="UP000001971"/>
    </source>
</evidence>
<dbReference type="InterPro" id="IPR010854">
    <property type="entry name" value="YdgH/BhsA/McbA-like_dom"/>
</dbReference>
<accession>A0A0E1NY72</accession>
<comment type="subcellular location">
    <subcellularLocation>
        <location evidence="1">Periplasm</location>
    </subcellularLocation>
</comment>
<dbReference type="InterPro" id="IPR051096">
    <property type="entry name" value="BhsA/McbA_stress_biofilm_assoc"/>
</dbReference>
<dbReference type="RefSeq" id="WP_002210240.1">
    <property type="nucleotide sequence ID" value="NC_008150.1"/>
</dbReference>
<evidence type="ECO:0000256" key="3">
    <source>
        <dbReference type="ARBA" id="ARBA00022764"/>
    </source>
</evidence>
<dbReference type="KEGG" id="ypa:YPA_2012"/>
<dbReference type="Pfam" id="PF07338">
    <property type="entry name" value="YdgH_BhsA-like"/>
    <property type="match status" value="1"/>
</dbReference>
<comment type="similarity">
    <text evidence="4">Belongs to the BhsA/McbA family.</text>
</comment>
<feature type="chain" id="PRO_5010416261" description="YdgH/BhsA/McbA-like domain-containing protein" evidence="5">
    <location>
        <begin position="23"/>
        <end position="86"/>
    </location>
</feature>
<dbReference type="Gene3D" id="3.30.1660.10">
    <property type="entry name" value="Flavin-binding protein dodecin"/>
    <property type="match status" value="1"/>
</dbReference>
<dbReference type="SUPFAM" id="SSF159871">
    <property type="entry name" value="YdgH-like"/>
    <property type="match status" value="1"/>
</dbReference>
<protein>
    <recommendedName>
        <fullName evidence="6">YdgH/BhsA/McbA-like domain-containing protein</fullName>
    </recommendedName>
</protein>
<evidence type="ECO:0000256" key="1">
    <source>
        <dbReference type="ARBA" id="ARBA00004418"/>
    </source>
</evidence>
<dbReference type="PANTHER" id="PTHR34156:SF1">
    <property type="entry name" value="PERIPLASMIC PROTEIN"/>
    <property type="match status" value="1"/>
</dbReference>
<dbReference type="NCBIfam" id="NF047859">
    <property type="entry name" value="StressCuResBhsA"/>
    <property type="match status" value="1"/>
</dbReference>
<dbReference type="GeneID" id="57976166"/>
<gene>
    <name evidence="7" type="ordered locus">YPA_2012</name>
</gene>
<keyword evidence="3" id="KW-0574">Periplasm</keyword>
<reference evidence="7 8" key="1">
    <citation type="journal article" date="2006" name="J. Bacteriol.">
        <title>Complete genome sequence of Yersinia pestis strains Antiqua and Nepal516: evidence of gene reduction in an emerging pathogen.</title>
        <authorList>
            <person name="Chain P.S."/>
            <person name="Hu P."/>
            <person name="Malfatti S.A."/>
            <person name="Radnedge L."/>
            <person name="Larimer F."/>
            <person name="Vergez L.M."/>
            <person name="Worsham P."/>
            <person name="Chu M.C."/>
            <person name="Andersen G.L."/>
        </authorList>
    </citation>
    <scope>NUCLEOTIDE SEQUENCE [LARGE SCALE GENOMIC DNA]</scope>
    <source>
        <strain evidence="7 8">Antiqua</strain>
    </source>
</reference>
<dbReference type="GO" id="GO:0042597">
    <property type="term" value="C:periplasmic space"/>
    <property type="evidence" value="ECO:0007669"/>
    <property type="project" value="UniProtKB-SubCell"/>
</dbReference>
<proteinExistence type="inferred from homology"/>
<dbReference type="HOGENOM" id="CLU_158602_2_2_6"/>
<dbReference type="AlphaFoldDB" id="A0A0E1NY72"/>
<dbReference type="PATRIC" id="fig|360102.15.peg.634"/>
<evidence type="ECO:0000259" key="6">
    <source>
        <dbReference type="Pfam" id="PF07338"/>
    </source>
</evidence>
<evidence type="ECO:0000256" key="4">
    <source>
        <dbReference type="ARBA" id="ARBA00038138"/>
    </source>
</evidence>
<name>A0A0E1NY72_YERPA</name>
<dbReference type="EMBL" id="CP000308">
    <property type="protein sequence ID" value="ABG13978.1"/>
    <property type="molecule type" value="Genomic_DNA"/>
</dbReference>
<keyword evidence="2 5" id="KW-0732">Signal</keyword>
<organism evidence="7 8">
    <name type="scientific">Yersinia pestis bv. Antiqua (strain Antiqua)</name>
    <dbReference type="NCBI Taxonomy" id="360102"/>
    <lineage>
        <taxon>Bacteria</taxon>
        <taxon>Pseudomonadati</taxon>
        <taxon>Pseudomonadota</taxon>
        <taxon>Gammaproteobacteria</taxon>
        <taxon>Enterobacterales</taxon>
        <taxon>Yersiniaceae</taxon>
        <taxon>Yersinia</taxon>
    </lineage>
</organism>
<dbReference type="InterPro" id="IPR036275">
    <property type="entry name" value="YdgH-like_sf"/>
</dbReference>
<dbReference type="InterPro" id="IPR025543">
    <property type="entry name" value="Dodecin-like"/>
</dbReference>